<dbReference type="PANTHER" id="PTHR33148">
    <property type="entry name" value="PLASTID MOVEMENT IMPAIRED PROTEIN-RELATED"/>
    <property type="match status" value="1"/>
</dbReference>
<reference evidence="1 2" key="1">
    <citation type="submission" date="2020-02" db="EMBL/GenBank/DDBJ databases">
        <authorList>
            <person name="Ma Q."/>
            <person name="Huang Y."/>
            <person name="Song X."/>
            <person name="Pei D."/>
        </authorList>
    </citation>
    <scope>NUCLEOTIDE SEQUENCE [LARGE SCALE GENOMIC DNA]</scope>
    <source>
        <strain evidence="1">Sxm20200214</strain>
        <tissue evidence="1">Leaf</tissue>
    </source>
</reference>
<keyword evidence="2" id="KW-1185">Reference proteome</keyword>
<dbReference type="OrthoDB" id="1406886at2759"/>
<organism evidence="1 2">
    <name type="scientific">Brassica carinata</name>
    <name type="common">Ethiopian mustard</name>
    <name type="synonym">Abyssinian cabbage</name>
    <dbReference type="NCBI Taxonomy" id="52824"/>
    <lineage>
        <taxon>Eukaryota</taxon>
        <taxon>Viridiplantae</taxon>
        <taxon>Streptophyta</taxon>
        <taxon>Embryophyta</taxon>
        <taxon>Tracheophyta</taxon>
        <taxon>Spermatophyta</taxon>
        <taxon>Magnoliopsida</taxon>
        <taxon>eudicotyledons</taxon>
        <taxon>Gunneridae</taxon>
        <taxon>Pentapetalae</taxon>
        <taxon>rosids</taxon>
        <taxon>malvids</taxon>
        <taxon>Brassicales</taxon>
        <taxon>Brassicaceae</taxon>
        <taxon>Brassiceae</taxon>
        <taxon>Brassica</taxon>
    </lineage>
</organism>
<name>A0A8X7SAW8_BRACI</name>
<sequence>MGNCLFGGLGDMEEYLPIKVIKPDGGVLEFFSPITAGSDELKTSVGNCHVRSNSESLPMITPYGMSHLDYNRRVLKRSYTNVFSRKTRHKEKKKTRKRNKGDIWKVKLVINTEELLEILSEEGRTNELIESVRAVAKCENVAASSITSSSSEMNLSVVQV</sequence>
<dbReference type="EMBL" id="JAAMPC010000007">
    <property type="protein sequence ID" value="KAG2302966.1"/>
    <property type="molecule type" value="Genomic_DNA"/>
</dbReference>
<evidence type="ECO:0000313" key="2">
    <source>
        <dbReference type="Proteomes" id="UP000886595"/>
    </source>
</evidence>
<protein>
    <submittedName>
        <fullName evidence="1">Uncharacterized protein</fullName>
    </submittedName>
</protein>
<comment type="caution">
    <text evidence="1">The sequence shown here is derived from an EMBL/GenBank/DDBJ whole genome shotgun (WGS) entry which is preliminary data.</text>
</comment>
<accession>A0A8X7SAW8</accession>
<evidence type="ECO:0000313" key="1">
    <source>
        <dbReference type="EMBL" id="KAG2302966.1"/>
    </source>
</evidence>
<proteinExistence type="predicted"/>
<dbReference type="AlphaFoldDB" id="A0A8X7SAW8"/>
<gene>
    <name evidence="1" type="ORF">Bca52824_031617</name>
</gene>
<dbReference type="Proteomes" id="UP000886595">
    <property type="component" value="Unassembled WGS sequence"/>
</dbReference>
<dbReference type="PANTHER" id="PTHR33148:SF48">
    <property type="entry name" value="DUF4228 DOMAIN PROTEIN"/>
    <property type="match status" value="1"/>
</dbReference>